<sequence>MTEKKTVVVTQTGSPIGRKHDQRETLVGLGLNKLNRTRELEDTPAVRGMIAKVAHLVRVENEG</sequence>
<dbReference type="RefSeq" id="WP_119832105.1">
    <property type="nucleotide sequence ID" value="NZ_QYUL01000002.1"/>
</dbReference>
<dbReference type="GO" id="GO:0022625">
    <property type="term" value="C:cytosolic large ribosomal subunit"/>
    <property type="evidence" value="ECO:0007669"/>
    <property type="project" value="TreeGrafter"/>
</dbReference>
<dbReference type="AlphaFoldDB" id="A0A418VY58"/>
<proteinExistence type="inferred from homology"/>
<dbReference type="Proteomes" id="UP000283458">
    <property type="component" value="Unassembled WGS sequence"/>
</dbReference>
<comment type="caution">
    <text evidence="7">The sequence shown here is derived from an EMBL/GenBank/DDBJ whole genome shotgun (WGS) entry which is preliminary data.</text>
</comment>
<dbReference type="OrthoDB" id="9812790at2"/>
<evidence type="ECO:0000313" key="7">
    <source>
        <dbReference type="EMBL" id="RJF82030.1"/>
    </source>
</evidence>
<name>A0A418VY58_9PROT</name>
<comment type="subunit">
    <text evidence="2 5">Part of the 50S ribosomal subunit.</text>
</comment>
<dbReference type="SUPFAM" id="SSF55129">
    <property type="entry name" value="Ribosomal protein L30p/L7e"/>
    <property type="match status" value="1"/>
</dbReference>
<evidence type="ECO:0000313" key="8">
    <source>
        <dbReference type="Proteomes" id="UP000283458"/>
    </source>
</evidence>
<dbReference type="InterPro" id="IPR016082">
    <property type="entry name" value="Ribosomal_uL30_ferredoxin-like"/>
</dbReference>
<dbReference type="HAMAP" id="MF_01371_B">
    <property type="entry name" value="Ribosomal_uL30_B"/>
    <property type="match status" value="1"/>
</dbReference>
<evidence type="ECO:0000256" key="3">
    <source>
        <dbReference type="ARBA" id="ARBA00022980"/>
    </source>
</evidence>
<keyword evidence="4 5" id="KW-0687">Ribonucleoprotein</keyword>
<keyword evidence="8" id="KW-1185">Reference proteome</keyword>
<dbReference type="PIRSF" id="PIRSF002211">
    <property type="entry name" value="Ribosomal_L30_bac-type"/>
    <property type="match status" value="1"/>
</dbReference>
<keyword evidence="3 5" id="KW-0689">Ribosomal protein</keyword>
<dbReference type="CDD" id="cd01658">
    <property type="entry name" value="Ribosomal_L30"/>
    <property type="match status" value="1"/>
</dbReference>
<evidence type="ECO:0000256" key="1">
    <source>
        <dbReference type="ARBA" id="ARBA00007594"/>
    </source>
</evidence>
<dbReference type="InterPro" id="IPR005996">
    <property type="entry name" value="Ribosomal_uL30_bac-type"/>
</dbReference>
<evidence type="ECO:0000259" key="6">
    <source>
        <dbReference type="Pfam" id="PF00327"/>
    </source>
</evidence>
<evidence type="ECO:0000256" key="2">
    <source>
        <dbReference type="ARBA" id="ARBA00011838"/>
    </source>
</evidence>
<dbReference type="EMBL" id="QYUL01000002">
    <property type="protein sequence ID" value="RJF82030.1"/>
    <property type="molecule type" value="Genomic_DNA"/>
</dbReference>
<dbReference type="GO" id="GO:0003735">
    <property type="term" value="F:structural constituent of ribosome"/>
    <property type="evidence" value="ECO:0007669"/>
    <property type="project" value="InterPro"/>
</dbReference>
<gene>
    <name evidence="5" type="primary">rpmD</name>
    <name evidence="7" type="ORF">D3877_18310</name>
</gene>
<reference evidence="7 8" key="1">
    <citation type="submission" date="2018-09" db="EMBL/GenBank/DDBJ databases">
        <authorList>
            <person name="Zhu H."/>
        </authorList>
    </citation>
    <scope>NUCLEOTIDE SEQUENCE [LARGE SCALE GENOMIC DNA]</scope>
    <source>
        <strain evidence="7 8">K2W22B-5</strain>
    </source>
</reference>
<feature type="domain" description="Large ribosomal subunit protein uL30-like ferredoxin-like fold" evidence="6">
    <location>
        <begin position="8"/>
        <end position="57"/>
    </location>
</feature>
<evidence type="ECO:0000256" key="5">
    <source>
        <dbReference type="HAMAP-Rule" id="MF_01371"/>
    </source>
</evidence>
<dbReference type="InterPro" id="IPR036919">
    <property type="entry name" value="Ribo_uL30_ferredoxin-like_sf"/>
</dbReference>
<dbReference type="PANTHER" id="PTHR15892:SF2">
    <property type="entry name" value="LARGE RIBOSOMAL SUBUNIT PROTEIN UL30M"/>
    <property type="match status" value="1"/>
</dbReference>
<dbReference type="Pfam" id="PF00327">
    <property type="entry name" value="Ribosomal_L30"/>
    <property type="match status" value="1"/>
</dbReference>
<accession>A0A418VY58</accession>
<dbReference type="Gene3D" id="3.30.1390.20">
    <property type="entry name" value="Ribosomal protein L30, ferredoxin-like fold domain"/>
    <property type="match status" value="1"/>
</dbReference>
<organism evidence="7 8">
    <name type="scientific">Azospirillum cavernae</name>
    <dbReference type="NCBI Taxonomy" id="2320860"/>
    <lineage>
        <taxon>Bacteria</taxon>
        <taxon>Pseudomonadati</taxon>
        <taxon>Pseudomonadota</taxon>
        <taxon>Alphaproteobacteria</taxon>
        <taxon>Rhodospirillales</taxon>
        <taxon>Azospirillaceae</taxon>
        <taxon>Azospirillum</taxon>
    </lineage>
</organism>
<protein>
    <recommendedName>
        <fullName evidence="5">Large ribosomal subunit protein uL30</fullName>
    </recommendedName>
</protein>
<dbReference type="PANTHER" id="PTHR15892">
    <property type="entry name" value="MITOCHONDRIAL RIBOSOMAL PROTEIN L30"/>
    <property type="match status" value="1"/>
</dbReference>
<evidence type="ECO:0000256" key="4">
    <source>
        <dbReference type="ARBA" id="ARBA00023274"/>
    </source>
</evidence>
<comment type="similarity">
    <text evidence="1 5">Belongs to the universal ribosomal protein uL30 family.</text>
</comment>
<dbReference type="GO" id="GO:0006412">
    <property type="term" value="P:translation"/>
    <property type="evidence" value="ECO:0007669"/>
    <property type="project" value="UniProtKB-UniRule"/>
</dbReference>
<dbReference type="NCBIfam" id="TIGR01308">
    <property type="entry name" value="rpmD_bact"/>
    <property type="match status" value="1"/>
</dbReference>